<protein>
    <recommendedName>
        <fullName evidence="3">Condensation domain-containing protein</fullName>
    </recommendedName>
</protein>
<evidence type="ECO:0000313" key="2">
    <source>
        <dbReference type="Proteomes" id="UP001232536"/>
    </source>
</evidence>
<dbReference type="EMBL" id="JAUQYP010000001">
    <property type="protein sequence ID" value="MDO8105999.1"/>
    <property type="molecule type" value="Genomic_DNA"/>
</dbReference>
<name>A0ABT9D736_9CELL</name>
<evidence type="ECO:0000313" key="1">
    <source>
        <dbReference type="EMBL" id="MDO8105999.1"/>
    </source>
</evidence>
<proteinExistence type="predicted"/>
<dbReference type="Proteomes" id="UP001232536">
    <property type="component" value="Unassembled WGS sequence"/>
</dbReference>
<reference evidence="1 2" key="1">
    <citation type="submission" date="2023-07" db="EMBL/GenBank/DDBJ databases">
        <title>Description of novel actinomycetes strains, isolated from tidal flat sediment.</title>
        <authorList>
            <person name="Lu C."/>
        </authorList>
    </citation>
    <scope>NUCLEOTIDE SEQUENCE [LARGE SCALE GENOMIC DNA]</scope>
    <source>
        <strain evidence="1 2">SYSU T00b441</strain>
    </source>
</reference>
<keyword evidence="2" id="KW-1185">Reference proteome</keyword>
<sequence length="395" mass="41304">MSVISRWPDRGFSDATTSAGAGLLRTPSLADLRRVVTDLLVAAPDGPAAVGVRGGVAVRQAHPDPASRAAELVQPTGTLPPGERTDARVAAATASAPDLPAGQPFRLLVGPDHVVLTARHVIGDASITNALITGLLLAADGRPLPDALVTPTSPGMTWAVARTMLRSLRPMPRCHPVDLPRAEDQVWTPSPGIVHATFEPSALRRLKAQARSLGVRRTSLLVSLVERALGTVGIAPVDDVRTVVVDCRRYLPAGRTVQGNFSAGVGLRADWSDPEAVDGVVSLSLERARPLLHLVAGSVQARFPHGPVRPVAPGAPVRVRPDYSVVGPLRGAAALPWDGLPTLLSAIRPYRPDGLGVMGVEIGQALQVTLGYDRAFLGDVIPRAVLDALADLLAA</sequence>
<dbReference type="RefSeq" id="WP_304599692.1">
    <property type="nucleotide sequence ID" value="NZ_JAUQYP010000001.1"/>
</dbReference>
<gene>
    <name evidence="1" type="ORF">Q6348_02180</name>
</gene>
<dbReference type="SUPFAM" id="SSF52777">
    <property type="entry name" value="CoA-dependent acyltransferases"/>
    <property type="match status" value="1"/>
</dbReference>
<organism evidence="1 2">
    <name type="scientific">Actinotalea lenta</name>
    <dbReference type="NCBI Taxonomy" id="3064654"/>
    <lineage>
        <taxon>Bacteria</taxon>
        <taxon>Bacillati</taxon>
        <taxon>Actinomycetota</taxon>
        <taxon>Actinomycetes</taxon>
        <taxon>Micrococcales</taxon>
        <taxon>Cellulomonadaceae</taxon>
        <taxon>Actinotalea</taxon>
    </lineage>
</organism>
<accession>A0ABT9D736</accession>
<evidence type="ECO:0008006" key="3">
    <source>
        <dbReference type="Google" id="ProtNLM"/>
    </source>
</evidence>
<comment type="caution">
    <text evidence="1">The sequence shown here is derived from an EMBL/GenBank/DDBJ whole genome shotgun (WGS) entry which is preliminary data.</text>
</comment>